<dbReference type="AlphaFoldDB" id="X0YH56"/>
<organism evidence="1">
    <name type="scientific">marine sediment metagenome</name>
    <dbReference type="NCBI Taxonomy" id="412755"/>
    <lineage>
        <taxon>unclassified sequences</taxon>
        <taxon>metagenomes</taxon>
        <taxon>ecological metagenomes</taxon>
    </lineage>
</organism>
<protein>
    <submittedName>
        <fullName evidence="1">Uncharacterized protein</fullName>
    </submittedName>
</protein>
<name>X0YH56_9ZZZZ</name>
<accession>X0YH56</accession>
<dbReference type="EMBL" id="BARS01055673">
    <property type="protein sequence ID" value="GAG47938.1"/>
    <property type="molecule type" value="Genomic_DNA"/>
</dbReference>
<sequence>MKVASSIVAIDTTATINGASIDTEGDRFGELLVFYSLGIQTGTTPTSTVKLQDSADDSSFADIAGAAFSAKAEADDDTQFWGVLDLAKTPVRRYVRAVHTEGGTATACPIAVLLVLASASVKPTTTLPEFDI</sequence>
<comment type="caution">
    <text evidence="1">The sequence shown here is derived from an EMBL/GenBank/DDBJ whole genome shotgun (WGS) entry which is preliminary data.</text>
</comment>
<evidence type="ECO:0000313" key="1">
    <source>
        <dbReference type="EMBL" id="GAG47938.1"/>
    </source>
</evidence>
<gene>
    <name evidence="1" type="ORF">S01H1_82155</name>
</gene>
<reference evidence="1" key="1">
    <citation type="journal article" date="2014" name="Front. Microbiol.">
        <title>High frequency of phylogenetically diverse reductive dehalogenase-homologous genes in deep subseafloor sedimentary metagenomes.</title>
        <authorList>
            <person name="Kawai M."/>
            <person name="Futagami T."/>
            <person name="Toyoda A."/>
            <person name="Takaki Y."/>
            <person name="Nishi S."/>
            <person name="Hori S."/>
            <person name="Arai W."/>
            <person name="Tsubouchi T."/>
            <person name="Morono Y."/>
            <person name="Uchiyama I."/>
            <person name="Ito T."/>
            <person name="Fujiyama A."/>
            <person name="Inagaki F."/>
            <person name="Takami H."/>
        </authorList>
    </citation>
    <scope>NUCLEOTIDE SEQUENCE</scope>
    <source>
        <strain evidence="1">Expedition CK06-06</strain>
    </source>
</reference>
<proteinExistence type="predicted"/>
<dbReference type="Gene3D" id="2.60.120.1110">
    <property type="match status" value="1"/>
</dbReference>